<name>F4XWB0_9CYAN</name>
<evidence type="ECO:0000313" key="1">
    <source>
        <dbReference type="EMBL" id="EGJ31095.1"/>
    </source>
</evidence>
<dbReference type="eggNOG" id="COG3344">
    <property type="taxonomic scope" value="Bacteria"/>
</dbReference>
<evidence type="ECO:0000313" key="2">
    <source>
        <dbReference type="Proteomes" id="UP000003959"/>
    </source>
</evidence>
<sequence>MNFELIGLGVAKKTVERMVDKVSRLYEQGADEQRIETYLNHWWRWVRSGVDGVSLFGFGLVVYKALTQPTTEAYAFGAGRVGKF</sequence>
<dbReference type="AlphaFoldDB" id="F4XWB0"/>
<accession>F4XWB0</accession>
<dbReference type="HOGENOM" id="CLU_2523889_0_0_3"/>
<dbReference type="Proteomes" id="UP000003959">
    <property type="component" value="Unassembled WGS sequence"/>
</dbReference>
<gene>
    <name evidence="1" type="ORF">LYNGBM3L_43750</name>
</gene>
<dbReference type="EMBL" id="GL890942">
    <property type="protein sequence ID" value="EGJ31095.1"/>
    <property type="molecule type" value="Genomic_DNA"/>
</dbReference>
<proteinExistence type="predicted"/>
<keyword evidence="2" id="KW-1185">Reference proteome</keyword>
<reference evidence="2" key="1">
    <citation type="journal article" date="2011" name="Proc. Natl. Acad. Sci. U.S.A.">
        <title>Genomic insights into the physiology and ecology of the marine filamentous cyanobacterium Lyngbya majuscula.</title>
        <authorList>
            <person name="Jones A.C."/>
            <person name="Monroe E.A."/>
            <person name="Podell S."/>
            <person name="Hess W.R."/>
            <person name="Klages S."/>
            <person name="Esquenazi E."/>
            <person name="Niessen S."/>
            <person name="Hoover H."/>
            <person name="Rothmann M."/>
            <person name="Lasken R.S."/>
            <person name="Yates J.R.III."/>
            <person name="Reinhardt R."/>
            <person name="Kube M."/>
            <person name="Burkart M.D."/>
            <person name="Allen E.E."/>
            <person name="Dorrestein P.C."/>
            <person name="Gerwick W.H."/>
            <person name="Gerwick L."/>
        </authorList>
    </citation>
    <scope>NUCLEOTIDE SEQUENCE [LARGE SCALE GENOMIC DNA]</scope>
    <source>
        <strain evidence="2">3L</strain>
    </source>
</reference>
<organism evidence="1 2">
    <name type="scientific">Moorena producens 3L</name>
    <dbReference type="NCBI Taxonomy" id="489825"/>
    <lineage>
        <taxon>Bacteria</taxon>
        <taxon>Bacillati</taxon>
        <taxon>Cyanobacteriota</taxon>
        <taxon>Cyanophyceae</taxon>
        <taxon>Coleofasciculales</taxon>
        <taxon>Coleofasciculaceae</taxon>
        <taxon>Moorena</taxon>
    </lineage>
</organism>
<protein>
    <submittedName>
        <fullName evidence="1">Uncharacterized protein</fullName>
    </submittedName>
</protein>